<dbReference type="NCBIfam" id="NF041108">
    <property type="entry name" value="RQC_minor_2"/>
    <property type="match status" value="1"/>
</dbReference>
<comment type="caution">
    <text evidence="2">The sequence shown here is derived from an EMBL/GenBank/DDBJ whole genome shotgun (WGS) entry which is preliminary data.</text>
</comment>
<evidence type="ECO:0000313" key="3">
    <source>
        <dbReference type="Proteomes" id="UP000447833"/>
    </source>
</evidence>
<name>A0A845EVY7_9BACL</name>
<protein>
    <recommendedName>
        <fullName evidence="4">RQC domain-containing protein</fullName>
    </recommendedName>
</protein>
<dbReference type="AlphaFoldDB" id="A0A845EVY7"/>
<accession>A0A845EVY7</accession>
<gene>
    <name evidence="2" type="ORF">GLW07_04290</name>
</gene>
<dbReference type="RefSeq" id="WP_160918372.1">
    <property type="nucleotide sequence ID" value="NZ_WMEY01000001.1"/>
</dbReference>
<dbReference type="Proteomes" id="UP000447833">
    <property type="component" value="Unassembled WGS sequence"/>
</dbReference>
<keyword evidence="1" id="KW-0175">Coiled coil</keyword>
<reference evidence="2 3" key="1">
    <citation type="submission" date="2019-11" db="EMBL/GenBank/DDBJ databases">
        <title>Genome sequences of 17 halophilic strains isolated from different environments.</title>
        <authorList>
            <person name="Furrow R.E."/>
        </authorList>
    </citation>
    <scope>NUCLEOTIDE SEQUENCE [LARGE SCALE GENOMIC DNA]</scope>
    <source>
        <strain evidence="2 3">22506_14_FS</strain>
    </source>
</reference>
<evidence type="ECO:0000256" key="1">
    <source>
        <dbReference type="SAM" id="Coils"/>
    </source>
</evidence>
<organism evidence="2 3">
    <name type="scientific">Guptibacillus hwajinpoensis</name>
    <dbReference type="NCBI Taxonomy" id="208199"/>
    <lineage>
        <taxon>Bacteria</taxon>
        <taxon>Bacillati</taxon>
        <taxon>Bacillota</taxon>
        <taxon>Bacilli</taxon>
        <taxon>Bacillales</taxon>
        <taxon>Guptibacillaceae</taxon>
        <taxon>Guptibacillus</taxon>
    </lineage>
</organism>
<dbReference type="EMBL" id="WMEY01000001">
    <property type="protein sequence ID" value="MYL62575.1"/>
    <property type="molecule type" value="Genomic_DNA"/>
</dbReference>
<sequence>MFVEQHTYHFDAYPMFAFVPMGKKNKRIRSVGQKVQKGLLHRLHDHVKRKMEAFTREERMKLQAFLEQDTEAVLPIPLNKEDELYPHLIKPEQLIWQSFSPMHGLPIHSSSTYRESYINLSTEELDHHLDQVLRDYLFCADVAKQTRQDLENQIVDGFQRHPFIQLAKEKEEVVKSVEKINHSPLISLLNSPEDLSFWRHRVEIVMRPYREIPDAWLWRGESICSHEKQMIFHAASSEIEYCCDSCRFSVYYNVSEALVRLKEEINMERAQKRIATIERQFNEMVEKTPRLVEKIEEIAKALSSFEPVLDLYNDVLDLKNRLQIDEAPDTVTLYEQLRKVSLPEEREGSPLLWLSNISTDTIEPFKPRVILPIVNETEFTRVRAYLDNLISLSTHSPRNEEQYVTIKGNVLTFGELKGILQFISMHENQPLHVMSKVLTGQTTNALRIQGLHEDENYGLLNDWEEKHVVKAIKLIEKDGMLEKLSKGYALTEEANTLLGRESQ</sequence>
<evidence type="ECO:0000313" key="2">
    <source>
        <dbReference type="EMBL" id="MYL62575.1"/>
    </source>
</evidence>
<feature type="coiled-coil region" evidence="1">
    <location>
        <begin position="258"/>
        <end position="287"/>
    </location>
</feature>
<proteinExistence type="predicted"/>
<evidence type="ECO:0008006" key="4">
    <source>
        <dbReference type="Google" id="ProtNLM"/>
    </source>
</evidence>